<sequence length="70" mass="7258">MKEGLTGGQGRAGLHVTGFLLQGAGRIPWAGHVAARVMTLAQRTPLFVQFKGVRTQHSTLVGGTGAGSCR</sequence>
<dbReference type="AlphaFoldDB" id="A0A5B7JIR3"/>
<gene>
    <name evidence="1" type="ORF">E2C01_093349</name>
</gene>
<evidence type="ECO:0000313" key="2">
    <source>
        <dbReference type="Proteomes" id="UP000324222"/>
    </source>
</evidence>
<protein>
    <submittedName>
        <fullName evidence="1">Uncharacterized protein</fullName>
    </submittedName>
</protein>
<comment type="caution">
    <text evidence="1">The sequence shown here is derived from an EMBL/GenBank/DDBJ whole genome shotgun (WGS) entry which is preliminary data.</text>
</comment>
<evidence type="ECO:0000313" key="1">
    <source>
        <dbReference type="EMBL" id="MPC98001.1"/>
    </source>
</evidence>
<accession>A0A5B7JIR3</accession>
<organism evidence="1 2">
    <name type="scientific">Portunus trituberculatus</name>
    <name type="common">Swimming crab</name>
    <name type="synonym">Neptunus trituberculatus</name>
    <dbReference type="NCBI Taxonomy" id="210409"/>
    <lineage>
        <taxon>Eukaryota</taxon>
        <taxon>Metazoa</taxon>
        <taxon>Ecdysozoa</taxon>
        <taxon>Arthropoda</taxon>
        <taxon>Crustacea</taxon>
        <taxon>Multicrustacea</taxon>
        <taxon>Malacostraca</taxon>
        <taxon>Eumalacostraca</taxon>
        <taxon>Eucarida</taxon>
        <taxon>Decapoda</taxon>
        <taxon>Pleocyemata</taxon>
        <taxon>Brachyura</taxon>
        <taxon>Eubrachyura</taxon>
        <taxon>Portunoidea</taxon>
        <taxon>Portunidae</taxon>
        <taxon>Portuninae</taxon>
        <taxon>Portunus</taxon>
    </lineage>
</organism>
<proteinExistence type="predicted"/>
<keyword evidence="2" id="KW-1185">Reference proteome</keyword>
<name>A0A5B7JIR3_PORTR</name>
<dbReference type="Proteomes" id="UP000324222">
    <property type="component" value="Unassembled WGS sequence"/>
</dbReference>
<dbReference type="EMBL" id="VSRR010112325">
    <property type="protein sequence ID" value="MPC98001.1"/>
    <property type="molecule type" value="Genomic_DNA"/>
</dbReference>
<reference evidence="1 2" key="1">
    <citation type="submission" date="2019-05" db="EMBL/GenBank/DDBJ databases">
        <title>Another draft genome of Portunus trituberculatus and its Hox gene families provides insights of decapod evolution.</title>
        <authorList>
            <person name="Jeong J.-H."/>
            <person name="Song I."/>
            <person name="Kim S."/>
            <person name="Choi T."/>
            <person name="Kim D."/>
            <person name="Ryu S."/>
            <person name="Kim W."/>
        </authorList>
    </citation>
    <scope>NUCLEOTIDE SEQUENCE [LARGE SCALE GENOMIC DNA]</scope>
    <source>
        <tissue evidence="1">Muscle</tissue>
    </source>
</reference>